<feature type="domain" description="PLAT" evidence="4">
    <location>
        <begin position="1369"/>
        <end position="1484"/>
    </location>
</feature>
<dbReference type="PANTHER" id="PTHR45901:SF3">
    <property type="entry name" value="LIPOXYGENASE HOMOLOGY DOMAIN-CONTAINING PROTEIN 1"/>
    <property type="match status" value="1"/>
</dbReference>
<feature type="domain" description="PLAT" evidence="4">
    <location>
        <begin position="1495"/>
        <end position="1610"/>
    </location>
</feature>
<feature type="domain" description="PLAT" evidence="4">
    <location>
        <begin position="2250"/>
        <end position="2372"/>
    </location>
</feature>
<protein>
    <recommendedName>
        <fullName evidence="7">Lipoxygenase</fullName>
    </recommendedName>
</protein>
<dbReference type="InterPro" id="IPR001202">
    <property type="entry name" value="WW_dom"/>
</dbReference>
<evidence type="ECO:0000256" key="2">
    <source>
        <dbReference type="SAM" id="MobiDB-lite"/>
    </source>
</evidence>
<feature type="domain" description="PLAT" evidence="4">
    <location>
        <begin position="1875"/>
        <end position="1990"/>
    </location>
</feature>
<feature type="domain" description="PLAT" evidence="4">
    <location>
        <begin position="222"/>
        <end position="339"/>
    </location>
</feature>
<dbReference type="InterPro" id="IPR052970">
    <property type="entry name" value="Inner_ear_hair_cell_LOXHD"/>
</dbReference>
<dbReference type="PROSITE" id="PS50020">
    <property type="entry name" value="WW_DOMAIN_2"/>
    <property type="match status" value="1"/>
</dbReference>
<feature type="domain" description="PLAT" evidence="4">
    <location>
        <begin position="987"/>
        <end position="1106"/>
    </location>
</feature>
<feature type="domain" description="PLAT" evidence="4">
    <location>
        <begin position="1751"/>
        <end position="1866"/>
    </location>
</feature>
<dbReference type="SUPFAM" id="SSF49723">
    <property type="entry name" value="Lipase/lipooxygenase domain (PLAT/LH2 domain)"/>
    <property type="match status" value="20"/>
</dbReference>
<feature type="compositionally biased region" description="Basic and acidic residues" evidence="2">
    <location>
        <begin position="2730"/>
        <end position="2751"/>
    </location>
</feature>
<feature type="domain" description="PLAT" evidence="4">
    <location>
        <begin position="2399"/>
        <end position="2515"/>
    </location>
</feature>
<feature type="domain" description="PLAT" evidence="4">
    <location>
        <begin position="92"/>
        <end position="208"/>
    </location>
</feature>
<feature type="compositionally biased region" description="Basic and acidic residues" evidence="2">
    <location>
        <begin position="66"/>
        <end position="84"/>
    </location>
</feature>
<name>A0A8J4G4H7_9CHLO</name>
<dbReference type="InterPro" id="IPR036392">
    <property type="entry name" value="PLAT/LH2_dom_sf"/>
</dbReference>
<feature type="domain" description="PLAT" evidence="4">
    <location>
        <begin position="1117"/>
        <end position="1234"/>
    </location>
</feature>
<dbReference type="SMART" id="SM00308">
    <property type="entry name" value="LH2"/>
    <property type="match status" value="17"/>
</dbReference>
<accession>A0A8J4G4H7</accession>
<feature type="domain" description="PLAT" evidence="4">
    <location>
        <begin position="474"/>
        <end position="594"/>
    </location>
</feature>
<comment type="caution">
    <text evidence="1">Lacks conserved residue(s) required for the propagation of feature annotation.</text>
</comment>
<evidence type="ECO:0000256" key="1">
    <source>
        <dbReference type="PROSITE-ProRule" id="PRU00152"/>
    </source>
</evidence>
<evidence type="ECO:0000313" key="5">
    <source>
        <dbReference type="EMBL" id="GIL99609.1"/>
    </source>
</evidence>
<dbReference type="EMBL" id="BNCQ01000006">
    <property type="protein sequence ID" value="GIL99609.1"/>
    <property type="molecule type" value="Genomic_DNA"/>
</dbReference>
<feature type="domain" description="PLAT" evidence="4">
    <location>
        <begin position="1625"/>
        <end position="1740"/>
    </location>
</feature>
<evidence type="ECO:0000259" key="4">
    <source>
        <dbReference type="PROSITE" id="PS50095"/>
    </source>
</evidence>
<sequence>MNVRFSPDNRWVVSVGGKDRAGLQWRVLREAQDEVVVLKPPIPEVYVYEAPKRALVDVEPPPPPPKDTRDEDAARKKAEEEERERKRRESLHTYEITTVTSDIKGAGTDANVFMVLYGSKNTSGEVKLENGPENFSRNHTDMFLVDLLPLGDVHQLRVGHDAKGNNPRWHLDKVIVRNKTLNSAPLVFPCGQWFATDVGDKKIVRLLKLAGVADTGGEPKLLRYKVVVKTSDIKGAGTDANVTLQLFGEHNNKKYQSPPMKLENSANNFERGQTDTFEVEAVVGEIKYIRIGHDNSGFGASWHLQEVLLSSPSIPDMQFVANRWLSEDEGDGQTYVTLYPVGAKDIPLPHKYQITVFTSDLRGAGTDANVDITLFGTNATISNVKLENSKNNFERNAEDVFFFEFPDVGSIPEIEIGHDNSGLMPGWHCAKVIIEDQTAKTRYAYPCDRWLDKGEEDGLIRRRLKMAEVGGENTDYTVTVVTSDLRGAGTDANVYLEITGENGGKELTGKRITLDNSTNNFERAAMDKFLLKKYRNCGNLTKIRIGHDNSGMAPGWHLDYVEVLDDATGASYFFPCGKWFDKKEDDQAIERVLPVAPKDAKAAKAQYKISVYTSDIKFAGTDANVFIEIHGEMDGQPAATGRVALNNSKNNFERAAVDVFSFPSLPNVGVMKRILIGHDNSGPGSAWHLNKVDVLLINTGQQCSFYYNNWLSRDDPPYKTEVELFPSDGTQQQLCRYTIITFTSDIRGAGTDANVSCMLMGDKANTPTFVLENSRNNFEKGQRDEFIMESVDVGVIKKLQIGHDNKGLGPAWHLDHVEVIHQARQETYYFLADQWLDAKLNTLTITLEPTDATGGKQVYKVSVRTSDKRGAGTDADISIILMGATKNSAELKLESAANNFERNQTDDFTLNLGHVELGEIQKIDIGFATQQSAAGKLGGLFGQQWGLESVELTHLNTKIRQFFYYDDWINSDKRRVQLVPGKAGGNNTYKVTVKTSDIRGAGTDANVTLAMFGKLEDTPTSSGTHKLDNSANNFERAALDTFIIKGKDLGDLTHIVVTSDGSGLGAAWHLAEVEVLDTVRNRIIVFPCDKWLDPSDMASLQQTLLPRGVDGALGNLLQYEVVIYTSDIRGAGTDDNISIELHGDKASTNAMTLDTSANNFERGSKDIFKLSFVDIGELQYVVVKKDNRTLGMGGDWHLQSVEMFHPGLQKRYFMMCNDWLKGACQRKLEPGKVPANGICTYRVVVTTSDLRGAGTDADVTMQLFGEKGDTGERRLDNSTNNFERNQVDTFFIQGPDVGRFQSLRIGHNNSGFGAAWHLAKVEVVNTNTGEQAVFPYHNWIDKEHGLSQLLTPDRDGDGKGDALMGGPIVEYTITTHTSDIRGAGTDANVFIELHGDKGSMGESRLDNAANNFERGRSDTFKIRGSDVGHLQRIVIRHDDSGMGSDWHLEQVEVTNPATNKTYFFPCNDWLRKVGNDESCLRKELLAGTPDQKGPTNYKVTVYTSDIRGAGTDSDVFITIYGPNGDTGERLLDNSTNNFERNQVDNFIIASGNIGAIQKIKIRSSGKGLGAAWHLNKVEVQSTATGEKLVFPFAKWIDEKNGLEHVLYPDRDGDGIPDPTADADLVKYRIAVYTSDIRGAGTDANVFVELHGDKAFVGKTALDTNANNFERGRKDEFVVSGTDVGGLQHIVIGHDNSGIGSAWHLQQVEVYHPVLQQLFVFPCNEWLEVAGSKGLDGCKRTLVTGAGGAAPVSYRVLVKTSNLRGAGTDSDVFITIYGPKGDTGERQLDNSANNFERNQTDTFILTGPDVGEVERIRIRSSGTGLGSSWHLDSVDVVSSATNTQYSFPFRGWIDEKHGLEHYINRDGGAGPTTDLVEYRITTYTSDIRGAGTDANVFIELHGDQGSVGQSRLETAANNFERGQVDNFVLKGTNVGDVQRIVIWHDDSGMGSDWHLQQVEIFSGATQKSYFFSCNDWLRKTKEQGTKSCRKELIAGKAGQSLNTYKVEVQTSDVRGAGTDSDVSIIVFGSNGDTGSRSLESTANDFERGKLDTFFFTAPDIGKIQSCQVTCSGTGLGAPWHLAHITVTNTTTSESVCFQYGDWVDNKKGWTQTLYADAALKADRLVEYEVHVFTSNVRGAGTDGDVFLQLKGVKGAMGETQLENSSNNFERDREDVFKVLGSDIGKITEITVRLVERGVGAAWHLQQIEILNKKTGERALFRYNDWLKGDKTTVTIPESSSEAAKQLAPGKLRWKISTQTSDIMYAGTDAKVYVQIHGPNGMLNGAEVSLDNSHNNFERNAFDQFFFEFPEDRDCGTPICKLVVERGSSLTLGADWHLDWVEVVDMNRGHTYRWKCGAWFNSKEGLKKEWTLEKAIAGEVQPLQLINAPAGIAGTPTDGGDCYRIVIVTGSVLGAGTDAKVGLQFIDAAGTAWAPMFTQTKAMFERNSRDEVFVTAPMKLVEMAVCRVWIENPGLGDNWHLDHVVLTHLPSQREWRFDCRDWVPKGTGPAQGKQLAAIVVRDVPLETPALDLTAADTIAPQDPSPPPPRPLNQYDCTIITGSKYGAGTDALVSIELVGSRGSAQHTFEQSNKLFENGSRDRFMLTLPGIGNLEQVRLWHDGSGFGADWFPDGVIVESPASGCKWEVTFGEWIKGGSVRTKPARLVAGSAKDAEAAYDEAAAVAMAKAAEQRAAVEVQRAVMASVPQQQVASPPTGTNAASAVAAAAAGQLDRPAKRPGDDGIAKQVLKPDEFTRLPQMQPGDSRYRFSNEVRGNPEPTPPIWQKHVAPYTGDPSYVVTYYYNPLTKESTYDKPTEYAEWERKYDTWLASVLK</sequence>
<dbReference type="CDD" id="cd01756">
    <property type="entry name" value="PLAT_repeat"/>
    <property type="match status" value="9"/>
</dbReference>
<feature type="region of interest" description="Disordered" evidence="2">
    <location>
        <begin position="55"/>
        <end position="91"/>
    </location>
</feature>
<evidence type="ECO:0008006" key="7">
    <source>
        <dbReference type="Google" id="ProtNLM"/>
    </source>
</evidence>
<feature type="region of interest" description="Disordered" evidence="2">
    <location>
        <begin position="2718"/>
        <end position="2777"/>
    </location>
</feature>
<feature type="domain" description="PLAT" evidence="4">
    <location>
        <begin position="2001"/>
        <end position="2116"/>
    </location>
</feature>
<comment type="caution">
    <text evidence="5">The sequence shown here is derived from an EMBL/GenBank/DDBJ whole genome shotgun (WGS) entry which is preliminary data.</text>
</comment>
<feature type="domain" description="PLAT" evidence="4">
    <location>
        <begin position="735"/>
        <end position="850"/>
    </location>
</feature>
<feature type="domain" description="PLAT" evidence="4">
    <location>
        <begin position="350"/>
        <end position="465"/>
    </location>
</feature>
<dbReference type="InterPro" id="IPR001024">
    <property type="entry name" value="PLAT/LH2_dom"/>
</dbReference>
<dbReference type="Gene3D" id="2.40.180.10">
    <property type="entry name" value="Catalase core domain"/>
    <property type="match status" value="16"/>
</dbReference>
<feature type="domain" description="PLAT" evidence="4">
    <location>
        <begin position="2550"/>
        <end position="2664"/>
    </location>
</feature>
<dbReference type="Gene3D" id="2.60.60.20">
    <property type="entry name" value="PLAT/LH2 domain"/>
    <property type="match status" value="4"/>
</dbReference>
<evidence type="ECO:0000313" key="6">
    <source>
        <dbReference type="Proteomes" id="UP000722791"/>
    </source>
</evidence>
<organism evidence="5 6">
    <name type="scientific">Volvox reticuliferus</name>
    <dbReference type="NCBI Taxonomy" id="1737510"/>
    <lineage>
        <taxon>Eukaryota</taxon>
        <taxon>Viridiplantae</taxon>
        <taxon>Chlorophyta</taxon>
        <taxon>core chlorophytes</taxon>
        <taxon>Chlorophyceae</taxon>
        <taxon>CS clade</taxon>
        <taxon>Chlamydomonadales</taxon>
        <taxon>Volvocaceae</taxon>
        <taxon>Volvox</taxon>
    </lineage>
</organism>
<evidence type="ECO:0000259" key="3">
    <source>
        <dbReference type="PROSITE" id="PS50020"/>
    </source>
</evidence>
<feature type="domain" description="PLAT" evidence="4">
    <location>
        <begin position="857"/>
        <end position="983"/>
    </location>
</feature>
<dbReference type="PROSITE" id="PS50095">
    <property type="entry name" value="PLAT"/>
    <property type="match status" value="20"/>
</dbReference>
<feature type="domain" description="PLAT" evidence="4">
    <location>
        <begin position="2124"/>
        <end position="2239"/>
    </location>
</feature>
<dbReference type="Pfam" id="PF01477">
    <property type="entry name" value="PLAT"/>
    <property type="match status" value="20"/>
</dbReference>
<dbReference type="CDD" id="cd00201">
    <property type="entry name" value="WW"/>
    <property type="match status" value="1"/>
</dbReference>
<feature type="domain" description="PLAT" evidence="4">
    <location>
        <begin position="605"/>
        <end position="725"/>
    </location>
</feature>
<feature type="domain" description="PLAT" evidence="4">
    <location>
        <begin position="1239"/>
        <end position="1354"/>
    </location>
</feature>
<gene>
    <name evidence="5" type="ORF">Vretimale_4738</name>
</gene>
<proteinExistence type="predicted"/>
<reference evidence="5" key="1">
    <citation type="journal article" date="2021" name="Proc. Natl. Acad. Sci. U.S.A.">
        <title>Three genomes in the algal genus Volvox reveal the fate of a haploid sex-determining region after a transition to homothallism.</title>
        <authorList>
            <person name="Yamamoto K."/>
            <person name="Hamaji T."/>
            <person name="Kawai-Toyooka H."/>
            <person name="Matsuzaki R."/>
            <person name="Takahashi F."/>
            <person name="Nishimura Y."/>
            <person name="Kawachi M."/>
            <person name="Noguchi H."/>
            <person name="Minakuchi Y."/>
            <person name="Umen J.G."/>
            <person name="Toyoda A."/>
            <person name="Nozaki H."/>
        </authorList>
    </citation>
    <scope>NUCLEOTIDE SEQUENCE</scope>
    <source>
        <strain evidence="5">NIES-3785</strain>
    </source>
</reference>
<dbReference type="Proteomes" id="UP000722791">
    <property type="component" value="Unassembled WGS sequence"/>
</dbReference>
<dbReference type="PANTHER" id="PTHR45901">
    <property type="entry name" value="PROTEIN CBG12474"/>
    <property type="match status" value="1"/>
</dbReference>
<feature type="domain" description="WW" evidence="3">
    <location>
        <begin position="2774"/>
        <end position="2813"/>
    </location>
</feature>